<dbReference type="GO" id="GO:0070382">
    <property type="term" value="C:exocytic vesicle"/>
    <property type="evidence" value="ECO:0007669"/>
    <property type="project" value="TreeGrafter"/>
</dbReference>
<dbReference type="Pfam" id="PF00168">
    <property type="entry name" value="C2"/>
    <property type="match status" value="1"/>
</dbReference>
<dbReference type="PROSITE" id="PS50004">
    <property type="entry name" value="C2"/>
    <property type="match status" value="1"/>
</dbReference>
<reference evidence="2" key="1">
    <citation type="submission" date="2018-11" db="EMBL/GenBank/DDBJ databases">
        <authorList>
            <consortium name="Pathogen Informatics"/>
        </authorList>
    </citation>
    <scope>NUCLEOTIDE SEQUENCE</scope>
</reference>
<accession>A0A448WYN3</accession>
<proteinExistence type="predicted"/>
<dbReference type="EMBL" id="CAAALY010062379">
    <property type="protein sequence ID" value="VEL23520.1"/>
    <property type="molecule type" value="Genomic_DNA"/>
</dbReference>
<dbReference type="SUPFAM" id="SSF49562">
    <property type="entry name" value="C2 domain (Calcium/lipid-binding domain, CaLB)"/>
    <property type="match status" value="1"/>
</dbReference>
<dbReference type="PANTHER" id="PTHR45716:SF2">
    <property type="entry name" value="BITESIZE, ISOFORM I"/>
    <property type="match status" value="1"/>
</dbReference>
<evidence type="ECO:0000313" key="2">
    <source>
        <dbReference type="EMBL" id="VEL23520.1"/>
    </source>
</evidence>
<dbReference type="GO" id="GO:0006887">
    <property type="term" value="P:exocytosis"/>
    <property type="evidence" value="ECO:0007669"/>
    <property type="project" value="TreeGrafter"/>
</dbReference>
<dbReference type="GO" id="GO:0005886">
    <property type="term" value="C:plasma membrane"/>
    <property type="evidence" value="ECO:0007669"/>
    <property type="project" value="TreeGrafter"/>
</dbReference>
<dbReference type="Gene3D" id="2.60.40.150">
    <property type="entry name" value="C2 domain"/>
    <property type="match status" value="1"/>
</dbReference>
<dbReference type="PANTHER" id="PTHR45716">
    <property type="entry name" value="BITESIZE, ISOFORM I"/>
    <property type="match status" value="1"/>
</dbReference>
<organism evidence="2 3">
    <name type="scientific">Protopolystoma xenopodis</name>
    <dbReference type="NCBI Taxonomy" id="117903"/>
    <lineage>
        <taxon>Eukaryota</taxon>
        <taxon>Metazoa</taxon>
        <taxon>Spiralia</taxon>
        <taxon>Lophotrochozoa</taxon>
        <taxon>Platyhelminthes</taxon>
        <taxon>Monogenea</taxon>
        <taxon>Polyopisthocotylea</taxon>
        <taxon>Polystomatidea</taxon>
        <taxon>Polystomatidae</taxon>
        <taxon>Protopolystoma</taxon>
    </lineage>
</organism>
<protein>
    <recommendedName>
        <fullName evidence="1">C2 domain-containing protein</fullName>
    </recommendedName>
</protein>
<dbReference type="InterPro" id="IPR000008">
    <property type="entry name" value="C2_dom"/>
</dbReference>
<evidence type="ECO:0000313" key="3">
    <source>
        <dbReference type="Proteomes" id="UP000784294"/>
    </source>
</evidence>
<evidence type="ECO:0000259" key="1">
    <source>
        <dbReference type="PROSITE" id="PS50004"/>
    </source>
</evidence>
<sequence length="105" mass="12304">MTLFDPSRYVKSYLLPDKTKISKRRSSRKKGSLNPVFSEEFKYKISQSELASRSLQLSIWHYQAIGPNLFLGEVTLSLENYNFDPALKWYSLQERVSLLFLLHTI</sequence>
<comment type="caution">
    <text evidence="2">The sequence shown here is derived from an EMBL/GenBank/DDBJ whole genome shotgun (WGS) entry which is preliminary data.</text>
</comment>
<feature type="domain" description="C2" evidence="1">
    <location>
        <begin position="1"/>
        <end position="90"/>
    </location>
</feature>
<dbReference type="AlphaFoldDB" id="A0A448WYN3"/>
<dbReference type="GO" id="GO:0042043">
    <property type="term" value="F:neurexin family protein binding"/>
    <property type="evidence" value="ECO:0007669"/>
    <property type="project" value="TreeGrafter"/>
</dbReference>
<dbReference type="InterPro" id="IPR035892">
    <property type="entry name" value="C2_domain_sf"/>
</dbReference>
<gene>
    <name evidence="2" type="ORF">PXEA_LOCUS16960</name>
</gene>
<name>A0A448WYN3_9PLAT</name>
<dbReference type="Proteomes" id="UP000784294">
    <property type="component" value="Unassembled WGS sequence"/>
</dbReference>
<dbReference type="OrthoDB" id="195679at2759"/>
<keyword evidence="3" id="KW-1185">Reference proteome</keyword>